<accession>A0A5D4KIZ8</accession>
<dbReference type="PANTHER" id="PTHR44757">
    <property type="entry name" value="DIGUANYLATE CYCLASE DGCP"/>
    <property type="match status" value="1"/>
</dbReference>
<dbReference type="InterPro" id="IPR043128">
    <property type="entry name" value="Rev_trsase/Diguanyl_cyclase"/>
</dbReference>
<dbReference type="Gene3D" id="3.30.70.270">
    <property type="match status" value="1"/>
</dbReference>
<dbReference type="FunFam" id="3.20.20.450:FF:000001">
    <property type="entry name" value="Cyclic di-GMP phosphodiesterase yahA"/>
    <property type="match status" value="1"/>
</dbReference>
<protein>
    <submittedName>
        <fullName evidence="3">Bifunctional diguanylate cyclase/phosphodiesterase</fullName>
    </submittedName>
</protein>
<dbReference type="Pfam" id="PF00990">
    <property type="entry name" value="GGDEF"/>
    <property type="match status" value="1"/>
</dbReference>
<dbReference type="SUPFAM" id="SSF55073">
    <property type="entry name" value="Nucleotide cyclase"/>
    <property type="match status" value="1"/>
</dbReference>
<dbReference type="InterPro" id="IPR035919">
    <property type="entry name" value="EAL_sf"/>
</dbReference>
<evidence type="ECO:0000313" key="3">
    <source>
        <dbReference type="EMBL" id="TYR76675.1"/>
    </source>
</evidence>
<dbReference type="Pfam" id="PF00563">
    <property type="entry name" value="EAL"/>
    <property type="match status" value="1"/>
</dbReference>
<gene>
    <name evidence="3" type="ORF">FZC79_07065</name>
</gene>
<dbReference type="SMART" id="SM00267">
    <property type="entry name" value="GGDEF"/>
    <property type="match status" value="1"/>
</dbReference>
<dbReference type="CDD" id="cd01948">
    <property type="entry name" value="EAL"/>
    <property type="match status" value="1"/>
</dbReference>
<dbReference type="PANTHER" id="PTHR44757:SF2">
    <property type="entry name" value="BIOFILM ARCHITECTURE MAINTENANCE PROTEIN MBAA"/>
    <property type="match status" value="1"/>
</dbReference>
<evidence type="ECO:0000259" key="2">
    <source>
        <dbReference type="PROSITE" id="PS50887"/>
    </source>
</evidence>
<dbReference type="EMBL" id="VTEH01000003">
    <property type="protein sequence ID" value="TYR76675.1"/>
    <property type="molecule type" value="Genomic_DNA"/>
</dbReference>
<dbReference type="InterPro" id="IPR001633">
    <property type="entry name" value="EAL_dom"/>
</dbReference>
<dbReference type="PROSITE" id="PS50883">
    <property type="entry name" value="EAL"/>
    <property type="match status" value="1"/>
</dbReference>
<dbReference type="PROSITE" id="PS50887">
    <property type="entry name" value="GGDEF"/>
    <property type="match status" value="1"/>
</dbReference>
<organism evidence="3 4">
    <name type="scientific">Rossellomorea vietnamensis</name>
    <dbReference type="NCBI Taxonomy" id="218284"/>
    <lineage>
        <taxon>Bacteria</taxon>
        <taxon>Bacillati</taxon>
        <taxon>Bacillota</taxon>
        <taxon>Bacilli</taxon>
        <taxon>Bacillales</taxon>
        <taxon>Bacillaceae</taxon>
        <taxon>Rossellomorea</taxon>
    </lineage>
</organism>
<dbReference type="SUPFAM" id="SSF141868">
    <property type="entry name" value="EAL domain-like"/>
    <property type="match status" value="1"/>
</dbReference>
<dbReference type="AlphaFoldDB" id="A0A5D4KIZ8"/>
<name>A0A5D4KIZ8_9BACI</name>
<dbReference type="Proteomes" id="UP000323317">
    <property type="component" value="Unassembled WGS sequence"/>
</dbReference>
<evidence type="ECO:0000313" key="4">
    <source>
        <dbReference type="Proteomes" id="UP000323317"/>
    </source>
</evidence>
<comment type="caution">
    <text evidence="3">The sequence shown here is derived from an EMBL/GenBank/DDBJ whole genome shotgun (WGS) entry which is preliminary data.</text>
</comment>
<dbReference type="InterPro" id="IPR029787">
    <property type="entry name" value="Nucleotide_cyclase"/>
</dbReference>
<dbReference type="Gene3D" id="3.20.20.450">
    <property type="entry name" value="EAL domain"/>
    <property type="match status" value="1"/>
</dbReference>
<dbReference type="NCBIfam" id="TIGR00254">
    <property type="entry name" value="GGDEF"/>
    <property type="match status" value="1"/>
</dbReference>
<dbReference type="FunFam" id="3.30.70.270:FF:000001">
    <property type="entry name" value="Diguanylate cyclase domain protein"/>
    <property type="match status" value="1"/>
</dbReference>
<evidence type="ECO:0000259" key="1">
    <source>
        <dbReference type="PROSITE" id="PS50883"/>
    </source>
</evidence>
<dbReference type="InterPro" id="IPR000160">
    <property type="entry name" value="GGDEF_dom"/>
</dbReference>
<dbReference type="InterPro" id="IPR052155">
    <property type="entry name" value="Biofilm_reg_signaling"/>
</dbReference>
<dbReference type="SMART" id="SM00052">
    <property type="entry name" value="EAL"/>
    <property type="match status" value="1"/>
</dbReference>
<feature type="domain" description="GGDEF" evidence="2">
    <location>
        <begin position="44"/>
        <end position="177"/>
    </location>
</feature>
<feature type="domain" description="EAL" evidence="1">
    <location>
        <begin position="186"/>
        <end position="440"/>
    </location>
</feature>
<dbReference type="CDD" id="cd01949">
    <property type="entry name" value="GGDEF"/>
    <property type="match status" value="1"/>
</dbReference>
<sequence length="446" mass="50786">MFNDILSAQENLTYLAHFDLLTNVYNRNYILEKFTQFTEEAEDRKMAVFFIDLDRFKIINDTLGHHTGDRVLKEVAERLKKECDKEDIIARQGGDEFIIFIPFLASEEEAALKASKIVKALSKSYNLFGETYHITASLGISLYPDDGEEIHNLVKNADMAMYAAKEKGKNNYQFYNSNIRQLAVSKVRMENELRRAIERHQLELYYQPQIDLKSSRITGVEALLRWFHPELGIVSPSEFIPIAEESGLIIEIGEWVIEKACRDAKLWKRAGAGKLNISVNVSMKQFLHENLIRTINNHLQKNKLNPSNLKLEITESAAMSQPEKTISRLLLLKEMNIDLALDDFGTGFSSLHHLKNLPVDILKIDRSFINDLETNPNDTAIVKALIQMAHSLGMEVVAEGVETLAQQQILEVIGCDTLQGYVFSKPLPNKELLTLLLQYDRNSTVG</sequence>
<proteinExistence type="predicted"/>
<reference evidence="3 4" key="1">
    <citation type="submission" date="2019-08" db="EMBL/GenBank/DDBJ databases">
        <title>Bacillus genomes from the desert of Cuatro Cienegas, Coahuila.</title>
        <authorList>
            <person name="Olmedo-Alvarez G."/>
        </authorList>
    </citation>
    <scope>NUCLEOTIDE SEQUENCE [LARGE SCALE GENOMIC DNA]</scope>
    <source>
        <strain evidence="3 4">CH40_1T</strain>
    </source>
</reference>